<gene>
    <name evidence="3" type="ORF">CROS1456_LOCUS6421</name>
    <name evidence="4" type="ORF">HKI87_05g34410</name>
</gene>
<dbReference type="GO" id="GO:0005634">
    <property type="term" value="C:nucleus"/>
    <property type="evidence" value="ECO:0007669"/>
    <property type="project" value="TreeGrafter"/>
</dbReference>
<dbReference type="InterPro" id="IPR006780">
    <property type="entry name" value="YABBY"/>
</dbReference>
<feature type="compositionally biased region" description="Basic residues" evidence="1">
    <location>
        <begin position="202"/>
        <end position="221"/>
    </location>
</feature>
<dbReference type="Gene3D" id="1.10.30.10">
    <property type="entry name" value="High mobility group box domain"/>
    <property type="match status" value="1"/>
</dbReference>
<dbReference type="InterPro" id="IPR056776">
    <property type="entry name" value="YABBY_N"/>
</dbReference>
<dbReference type="Pfam" id="PF24868">
    <property type="entry name" value="YABBY_N"/>
    <property type="match status" value="1"/>
</dbReference>
<feature type="region of interest" description="Disordered" evidence="1">
    <location>
        <begin position="1"/>
        <end position="47"/>
    </location>
</feature>
<dbReference type="InterPro" id="IPR036910">
    <property type="entry name" value="HMG_box_dom_sf"/>
</dbReference>
<sequence>MWAPPGPDAEQPQTGAASKTELERILSSHLQQQQQQQQYSSAPLSGANGSFADPLGAGLSLESLMQLQQHQAASASGGFPNDLASLAALHQPQLPPISHKVKVACENCEVLLEVEVPANHPAPSMIVRCGNCSSLLEVMLGGQRAPVPQNPALFSNGGLPFNQYNMLHHQNMNFGFDNVRAREEAFAQQQPEHDLSIMMGMRGKRGEKKRRRQKDPNKPKKLSKYNIFVSKEVKRLKSTGKDYPYKEMFRMAAAAWRNSPENPANAGRFPPKASADPFVRLTLTPSLESGDDAKLVVLKLTFSGEVTGEGQSTASESVPKAAAEDDGEDGTRISAGI</sequence>
<feature type="domain" description="YABBY N-terminal" evidence="2">
    <location>
        <begin position="103"/>
        <end position="148"/>
    </location>
</feature>
<protein>
    <submittedName>
        <fullName evidence="4">YABBY protein</fullName>
    </submittedName>
</protein>
<evidence type="ECO:0000256" key="1">
    <source>
        <dbReference type="SAM" id="MobiDB-lite"/>
    </source>
</evidence>
<dbReference type="PANTHER" id="PTHR31675">
    <property type="entry name" value="PROTEIN YABBY 6-RELATED"/>
    <property type="match status" value="1"/>
</dbReference>
<dbReference type="EMBL" id="HBHZ01008313">
    <property type="protein sequence ID" value="CAE0193331.1"/>
    <property type="molecule type" value="Transcribed_RNA"/>
</dbReference>
<dbReference type="AlphaFoldDB" id="A0A7S3FT80"/>
<evidence type="ECO:0000313" key="3">
    <source>
        <dbReference type="EMBL" id="CAE0193331.1"/>
    </source>
</evidence>
<proteinExistence type="predicted"/>
<dbReference type="Proteomes" id="UP001472866">
    <property type="component" value="Chromosome 05"/>
</dbReference>
<keyword evidence="5" id="KW-1185">Reference proteome</keyword>
<reference evidence="3" key="1">
    <citation type="submission" date="2021-01" db="EMBL/GenBank/DDBJ databases">
        <authorList>
            <person name="Corre E."/>
            <person name="Pelletier E."/>
            <person name="Niang G."/>
            <person name="Scheremetjew M."/>
            <person name="Finn R."/>
            <person name="Kale V."/>
            <person name="Holt S."/>
            <person name="Cochrane G."/>
            <person name="Meng A."/>
            <person name="Brown T."/>
            <person name="Cohen L."/>
        </authorList>
    </citation>
    <scope>NUCLEOTIDE SEQUENCE</scope>
    <source>
        <strain evidence="3">RCC1871</strain>
    </source>
</reference>
<dbReference type="SUPFAM" id="SSF47095">
    <property type="entry name" value="HMG-box"/>
    <property type="match status" value="1"/>
</dbReference>
<accession>A0A7S3FT80</accession>
<evidence type="ECO:0000313" key="5">
    <source>
        <dbReference type="Proteomes" id="UP001472866"/>
    </source>
</evidence>
<feature type="region of interest" description="Disordered" evidence="1">
    <location>
        <begin position="201"/>
        <end position="221"/>
    </location>
</feature>
<evidence type="ECO:0000313" key="4">
    <source>
        <dbReference type="EMBL" id="WZN61906.1"/>
    </source>
</evidence>
<evidence type="ECO:0000259" key="2">
    <source>
        <dbReference type="Pfam" id="PF24868"/>
    </source>
</evidence>
<name>A0A7S3FT80_9CHLO</name>
<reference evidence="4 5" key="2">
    <citation type="submission" date="2024-03" db="EMBL/GenBank/DDBJ databases">
        <title>Complete genome sequence of the green alga Chloropicon roscoffensis RCC1871.</title>
        <authorList>
            <person name="Lemieux C."/>
            <person name="Pombert J.-F."/>
            <person name="Otis C."/>
            <person name="Turmel M."/>
        </authorList>
    </citation>
    <scope>NUCLEOTIDE SEQUENCE [LARGE SCALE GENOMIC DNA]</scope>
    <source>
        <strain evidence="4 5">RCC1871</strain>
    </source>
</reference>
<dbReference type="EMBL" id="CP151505">
    <property type="protein sequence ID" value="WZN61906.1"/>
    <property type="molecule type" value="Genomic_DNA"/>
</dbReference>
<dbReference type="GO" id="GO:0045165">
    <property type="term" value="P:cell fate commitment"/>
    <property type="evidence" value="ECO:0007669"/>
    <property type="project" value="TreeGrafter"/>
</dbReference>
<feature type="region of interest" description="Disordered" evidence="1">
    <location>
        <begin position="306"/>
        <end position="337"/>
    </location>
</feature>
<organism evidence="3">
    <name type="scientific">Chloropicon roscoffensis</name>
    <dbReference type="NCBI Taxonomy" id="1461544"/>
    <lineage>
        <taxon>Eukaryota</taxon>
        <taxon>Viridiplantae</taxon>
        <taxon>Chlorophyta</taxon>
        <taxon>Chloropicophyceae</taxon>
        <taxon>Chloropicales</taxon>
        <taxon>Chloropicaceae</taxon>
        <taxon>Chloropicon</taxon>
    </lineage>
</organism>